<dbReference type="Proteomes" id="UP001597151">
    <property type="component" value="Unassembled WGS sequence"/>
</dbReference>
<proteinExistence type="predicted"/>
<reference evidence="2" key="1">
    <citation type="journal article" date="2019" name="Int. J. Syst. Evol. Microbiol.">
        <title>The Global Catalogue of Microorganisms (GCM) 10K type strain sequencing project: providing services to taxonomists for standard genome sequencing and annotation.</title>
        <authorList>
            <consortium name="The Broad Institute Genomics Platform"/>
            <consortium name="The Broad Institute Genome Sequencing Center for Infectious Disease"/>
            <person name="Wu L."/>
            <person name="Ma J."/>
        </authorList>
    </citation>
    <scope>NUCLEOTIDE SEQUENCE [LARGE SCALE GENOMIC DNA]</scope>
    <source>
        <strain evidence="2">CCUG 55328</strain>
    </source>
</reference>
<gene>
    <name evidence="1" type="ORF">ACFQ3C_01090</name>
</gene>
<sequence length="67" mass="6556">MQFTKWIAGAACALALAGCGDTPLEQGLIGAGAGTATAVVLDGNPVTGAIVGGAANVLYCKQYPSRC</sequence>
<organism evidence="1 2">
    <name type="scientific">Seohaeicola saemankumensis</name>
    <dbReference type="NCBI Taxonomy" id="481181"/>
    <lineage>
        <taxon>Bacteria</taxon>
        <taxon>Pseudomonadati</taxon>
        <taxon>Pseudomonadota</taxon>
        <taxon>Alphaproteobacteria</taxon>
        <taxon>Rhodobacterales</taxon>
        <taxon>Roseobacteraceae</taxon>
        <taxon>Seohaeicola</taxon>
    </lineage>
</organism>
<comment type="caution">
    <text evidence="1">The sequence shown here is derived from an EMBL/GenBank/DDBJ whole genome shotgun (WGS) entry which is preliminary data.</text>
</comment>
<dbReference type="RefSeq" id="WP_380788360.1">
    <property type="nucleotide sequence ID" value="NZ_JBHTKR010000001.1"/>
</dbReference>
<evidence type="ECO:0008006" key="3">
    <source>
        <dbReference type="Google" id="ProtNLM"/>
    </source>
</evidence>
<name>A0ABW3T9S2_9RHOB</name>
<accession>A0ABW3T9S2</accession>
<dbReference type="EMBL" id="JBHTKR010000001">
    <property type="protein sequence ID" value="MFD1193262.1"/>
    <property type="molecule type" value="Genomic_DNA"/>
</dbReference>
<evidence type="ECO:0000313" key="2">
    <source>
        <dbReference type="Proteomes" id="UP001597151"/>
    </source>
</evidence>
<protein>
    <recommendedName>
        <fullName evidence="3">Lipoprotein</fullName>
    </recommendedName>
</protein>
<evidence type="ECO:0000313" key="1">
    <source>
        <dbReference type="EMBL" id="MFD1193262.1"/>
    </source>
</evidence>
<dbReference type="PROSITE" id="PS51257">
    <property type="entry name" value="PROKAR_LIPOPROTEIN"/>
    <property type="match status" value="1"/>
</dbReference>
<keyword evidence="2" id="KW-1185">Reference proteome</keyword>